<dbReference type="Proteomes" id="UP000190286">
    <property type="component" value="Unassembled WGS sequence"/>
</dbReference>
<dbReference type="InterPro" id="IPR050270">
    <property type="entry name" value="DegV_domain_contain"/>
</dbReference>
<dbReference type="AlphaFoldDB" id="A0A1T4X032"/>
<protein>
    <submittedName>
        <fullName evidence="2">EDD domain protein, DegV family</fullName>
    </submittedName>
</protein>
<dbReference type="Gene3D" id="3.40.50.10440">
    <property type="entry name" value="Dihydroxyacetone kinase, domain 1"/>
    <property type="match status" value="1"/>
</dbReference>
<name>A0A1T4X032_9FIRM</name>
<dbReference type="GeneID" id="93337717"/>
<dbReference type="Pfam" id="PF02645">
    <property type="entry name" value="DegV"/>
    <property type="match status" value="1"/>
</dbReference>
<accession>A0A1T4X032</accession>
<dbReference type="NCBIfam" id="TIGR00762">
    <property type="entry name" value="DegV"/>
    <property type="match status" value="1"/>
</dbReference>
<gene>
    <name evidence="2" type="ORF">SAMN02745178_01241</name>
</gene>
<dbReference type="SUPFAM" id="SSF82549">
    <property type="entry name" value="DAK1/DegV-like"/>
    <property type="match status" value="1"/>
</dbReference>
<dbReference type="Gene3D" id="2.20.28.50">
    <property type="entry name" value="degv family protein"/>
    <property type="match status" value="1"/>
</dbReference>
<evidence type="ECO:0000256" key="1">
    <source>
        <dbReference type="ARBA" id="ARBA00023121"/>
    </source>
</evidence>
<proteinExistence type="predicted"/>
<keyword evidence="1" id="KW-0446">Lipid-binding</keyword>
<dbReference type="GO" id="GO:0008289">
    <property type="term" value="F:lipid binding"/>
    <property type="evidence" value="ECO:0007669"/>
    <property type="project" value="UniProtKB-KW"/>
</dbReference>
<organism evidence="2 3">
    <name type="scientific">Gemmiger formicilis</name>
    <dbReference type="NCBI Taxonomy" id="745368"/>
    <lineage>
        <taxon>Bacteria</taxon>
        <taxon>Bacillati</taxon>
        <taxon>Bacillota</taxon>
        <taxon>Clostridia</taxon>
        <taxon>Eubacteriales</taxon>
        <taxon>Gemmiger</taxon>
    </lineage>
</organism>
<dbReference type="Gene3D" id="3.30.1180.10">
    <property type="match status" value="1"/>
</dbReference>
<evidence type="ECO:0000313" key="2">
    <source>
        <dbReference type="EMBL" id="SKA82914.1"/>
    </source>
</evidence>
<dbReference type="InterPro" id="IPR003797">
    <property type="entry name" value="DegV"/>
</dbReference>
<dbReference type="OrthoDB" id="2138472at2"/>
<sequence>MAWMIVSDSSCEIRELENPAPGVQFALVPFKIRVGEREYVDLATLNTQQMLQAMTDYNGASTTACPSPEEWAEYFLQADNVFAFTISSNLSGSYNAAMAAREMVLEEHPEKKIFVLDTLSCSGALAGAAELANKLIGEDQTFDDICFALKKFADSTHILFALASFDNLAKNGRVNRVVGFIAGRLNMRVLGRRTSDGKIDFYFKTRGETRVLARILEQMDEDKYDGVHPVLISECGNQNAAQLLHHGIEAKWPGAPVKIVPCSGLCSFYAQDQGIIITY</sequence>
<keyword evidence="3" id="KW-1185">Reference proteome</keyword>
<dbReference type="RefSeq" id="WP_078784204.1">
    <property type="nucleotide sequence ID" value="NZ_DBGBHJ010000058.1"/>
</dbReference>
<reference evidence="2 3" key="1">
    <citation type="submission" date="2017-02" db="EMBL/GenBank/DDBJ databases">
        <authorList>
            <person name="Peterson S.W."/>
        </authorList>
    </citation>
    <scope>NUCLEOTIDE SEQUENCE [LARGE SCALE GENOMIC DNA]</scope>
    <source>
        <strain evidence="2 3">ATCC 27749</strain>
    </source>
</reference>
<dbReference type="STRING" id="745368.SAMN02745178_01241"/>
<dbReference type="PROSITE" id="PS51482">
    <property type="entry name" value="DEGV"/>
    <property type="match status" value="1"/>
</dbReference>
<dbReference type="PANTHER" id="PTHR33434">
    <property type="entry name" value="DEGV DOMAIN-CONTAINING PROTEIN DR_1986-RELATED"/>
    <property type="match status" value="1"/>
</dbReference>
<dbReference type="PANTHER" id="PTHR33434:SF2">
    <property type="entry name" value="FATTY ACID-BINDING PROTEIN TM_1468"/>
    <property type="match status" value="1"/>
</dbReference>
<dbReference type="InterPro" id="IPR043168">
    <property type="entry name" value="DegV_C"/>
</dbReference>
<evidence type="ECO:0000313" key="3">
    <source>
        <dbReference type="Proteomes" id="UP000190286"/>
    </source>
</evidence>
<dbReference type="EMBL" id="FUYF01000005">
    <property type="protein sequence ID" value="SKA82914.1"/>
    <property type="molecule type" value="Genomic_DNA"/>
</dbReference>